<evidence type="ECO:0000313" key="2">
    <source>
        <dbReference type="EMBL" id="CAI8011873.1"/>
    </source>
</evidence>
<evidence type="ECO:0000256" key="1">
    <source>
        <dbReference type="SAM" id="Phobius"/>
    </source>
</evidence>
<keyword evidence="1" id="KW-0472">Membrane</keyword>
<evidence type="ECO:0008006" key="4">
    <source>
        <dbReference type="Google" id="ProtNLM"/>
    </source>
</evidence>
<proteinExistence type="predicted"/>
<dbReference type="Proteomes" id="UP001174909">
    <property type="component" value="Unassembled WGS sequence"/>
</dbReference>
<feature type="transmembrane region" description="Helical" evidence="1">
    <location>
        <begin position="99"/>
        <end position="119"/>
    </location>
</feature>
<evidence type="ECO:0000313" key="3">
    <source>
        <dbReference type="Proteomes" id="UP001174909"/>
    </source>
</evidence>
<feature type="transmembrane region" description="Helical" evidence="1">
    <location>
        <begin position="30"/>
        <end position="47"/>
    </location>
</feature>
<keyword evidence="1" id="KW-0812">Transmembrane</keyword>
<accession>A0AA35W8B2</accession>
<dbReference type="AlphaFoldDB" id="A0AA35W8B2"/>
<feature type="transmembrane region" description="Helical" evidence="1">
    <location>
        <begin position="59"/>
        <end position="78"/>
    </location>
</feature>
<protein>
    <recommendedName>
        <fullName evidence="4">DUF4234 domain-containing protein</fullName>
    </recommendedName>
</protein>
<keyword evidence="1" id="KW-1133">Transmembrane helix</keyword>
<feature type="transmembrane region" description="Helical" evidence="1">
    <location>
        <begin position="139"/>
        <end position="159"/>
    </location>
</feature>
<comment type="caution">
    <text evidence="2">The sequence shown here is derived from an EMBL/GenBank/DDBJ whole genome shotgun (WGS) entry which is preliminary data.</text>
</comment>
<gene>
    <name evidence="2" type="ORF">GBAR_LOCUS7628</name>
</gene>
<reference evidence="2" key="1">
    <citation type="submission" date="2023-03" db="EMBL/GenBank/DDBJ databases">
        <authorList>
            <person name="Steffen K."/>
            <person name="Cardenas P."/>
        </authorList>
    </citation>
    <scope>NUCLEOTIDE SEQUENCE</scope>
</reference>
<feature type="transmembrane region" description="Helical" evidence="1">
    <location>
        <begin position="180"/>
        <end position="203"/>
    </location>
</feature>
<keyword evidence="3" id="KW-1185">Reference proteome</keyword>
<dbReference type="EMBL" id="CASHTH010001131">
    <property type="protein sequence ID" value="CAI8011873.1"/>
    <property type="molecule type" value="Genomic_DNA"/>
</dbReference>
<name>A0AA35W8B2_GEOBA</name>
<sequence>MAARQSDDATGGMAAVASQTYGYHISTPRIVVLSIISFGLYLFYWLYRTWDQYREHTGANVHPVWHALAMLVPVYGWFRFYAHCKAYRDLMEENGVPHNLNMAPILVILIIATAAWSPVPTQWLNNYLGESGISVMIDLIMDGVSLAGLLVATVVVCRVQANFNRYWAAVDGALTYRARYGKGAVALAVLGAILWFTVAGYYIGYYLTN</sequence>
<organism evidence="2 3">
    <name type="scientific">Geodia barretti</name>
    <name type="common">Barrett's horny sponge</name>
    <dbReference type="NCBI Taxonomy" id="519541"/>
    <lineage>
        <taxon>Eukaryota</taxon>
        <taxon>Metazoa</taxon>
        <taxon>Porifera</taxon>
        <taxon>Demospongiae</taxon>
        <taxon>Heteroscleromorpha</taxon>
        <taxon>Tetractinellida</taxon>
        <taxon>Astrophorina</taxon>
        <taxon>Geodiidae</taxon>
        <taxon>Geodia</taxon>
    </lineage>
</organism>